<dbReference type="SUPFAM" id="SSF48371">
    <property type="entry name" value="ARM repeat"/>
    <property type="match status" value="1"/>
</dbReference>
<feature type="region of interest" description="Disordered" evidence="2">
    <location>
        <begin position="1"/>
        <end position="76"/>
    </location>
</feature>
<reference evidence="6" key="2">
    <citation type="journal article" date="2013" name="Nat. Commun.">
        <title>Genome of the Chinese tree shrew.</title>
        <authorList>
            <person name="Fan Y."/>
            <person name="Huang Z.Y."/>
            <person name="Cao C.C."/>
            <person name="Chen C.S."/>
            <person name="Chen Y.X."/>
            <person name="Fan D.D."/>
            <person name="He J."/>
            <person name="Hou H.L."/>
            <person name="Hu L."/>
            <person name="Hu X.T."/>
            <person name="Jiang X.T."/>
            <person name="Lai R."/>
            <person name="Lang Y.S."/>
            <person name="Liang B."/>
            <person name="Liao S.G."/>
            <person name="Mu D."/>
            <person name="Ma Y.Y."/>
            <person name="Niu Y.Y."/>
            <person name="Sun X.Q."/>
            <person name="Xia J.Q."/>
            <person name="Xiao J."/>
            <person name="Xiong Z.Q."/>
            <person name="Xu L."/>
            <person name="Yang L."/>
            <person name="Zhang Y."/>
            <person name="Zhao W."/>
            <person name="Zhao X.D."/>
            <person name="Zheng Y.T."/>
            <person name="Zhou J.M."/>
            <person name="Zhu Y.B."/>
            <person name="Zhang G.J."/>
            <person name="Wang J."/>
            <person name="Yao Y.G."/>
        </authorList>
    </citation>
    <scope>NUCLEOTIDE SEQUENCE [LARGE SCALE GENOMIC DNA]</scope>
</reference>
<evidence type="ECO:0000313" key="6">
    <source>
        <dbReference type="Proteomes" id="UP000011518"/>
    </source>
</evidence>
<dbReference type="InterPro" id="IPR045206">
    <property type="entry name" value="Maestro_heat-like_prot"/>
</dbReference>
<reference evidence="6" key="1">
    <citation type="submission" date="2012-07" db="EMBL/GenBank/DDBJ databases">
        <title>Genome of the Chinese tree shrew, a rising model animal genetically related to primates.</title>
        <authorList>
            <person name="Zhang G."/>
            <person name="Fan Y."/>
            <person name="Yao Y."/>
            <person name="Huang Z."/>
        </authorList>
    </citation>
    <scope>NUCLEOTIDE SEQUENCE [LARGE SCALE GENOMIC DNA]</scope>
</reference>
<name>L9JA28_TUPCH</name>
<protein>
    <submittedName>
        <fullName evidence="5">Uncharacterized protein</fullName>
    </submittedName>
</protein>
<dbReference type="AlphaFoldDB" id="L9JA28"/>
<keyword evidence="1" id="KW-0677">Repeat</keyword>
<evidence type="ECO:0000259" key="4">
    <source>
        <dbReference type="Pfam" id="PF23227"/>
    </source>
</evidence>
<dbReference type="InterPro" id="IPR048465">
    <property type="entry name" value="Maestro-like_HEAT"/>
</dbReference>
<dbReference type="Pfam" id="PF21047">
    <property type="entry name" value="HEAT_Maestro"/>
    <property type="match status" value="1"/>
</dbReference>
<sequence length="581" mass="66326">MSVASDQLDLDTITEEEDSYGVQRKRKTASKTVVQQRKILLESSDANSPDDSEPDFATGEDSKDDSDFGESEDDVEDLTVRKSKVKEIKKREVKVPRILDAIYKQLSKNPSHIMKHVMLRVITLLTRTSPRMIIFKLLDYPVPADNTLVLMWHAVGLESRTASQVLKTILLILKGKTGDMKNALTERHFSLDDINMMPLAVNNASQALCTLLPIDSYRKAMIHFFPQLLMALMFQHSCSSRMRPLEQDSPLYARDALRVLLNCSGLQQVDAALQKKNCWEQYGQVQYHHHGVYLIAKKWANDSSPTVSKLSLQKIASMAPVINEIESSCSMLTSILDALLSKDNMVVMQALLTLRELLDKLDRVKYSSLGIRITSSYLLLMDHISENIRSTAIRHFGLLVKDMSLNKQMLKHVVLKGLVPLILFLEESEIKVVKLISQRNYITDLIGDTLGFLRSSRTYLRRAAVILIGYLAKAGDYLLLRDEIEVMLEVMEPMLQDEDLVVRELAEKTHKLFKEIAQGMTSSTIKRNFKKLVKFTYVKKLKPLYYYYQPEDQTECPTQIAKTKDKESLIEEKDENIMVKN</sequence>
<accession>L9JA28</accession>
<dbReference type="InterPro" id="IPR011989">
    <property type="entry name" value="ARM-like"/>
</dbReference>
<dbReference type="PANTHER" id="PTHR23120:SF5">
    <property type="entry name" value="MAESTRO HEAT-LIKE REPEAT FAMILY MEMBER 9"/>
    <property type="match status" value="1"/>
</dbReference>
<proteinExistence type="predicted"/>
<feature type="domain" description="Maestro/Maestro-like HEAT-repeats" evidence="4">
    <location>
        <begin position="297"/>
        <end position="434"/>
    </location>
</feature>
<dbReference type="eggNOG" id="KOG2032">
    <property type="taxonomic scope" value="Eukaryota"/>
</dbReference>
<evidence type="ECO:0000259" key="3">
    <source>
        <dbReference type="Pfam" id="PF21047"/>
    </source>
</evidence>
<dbReference type="STRING" id="246437.L9JA28"/>
<dbReference type="InterPro" id="IPR016024">
    <property type="entry name" value="ARM-type_fold"/>
</dbReference>
<dbReference type="Pfam" id="PF23227">
    <property type="entry name" value="HEAT_MROH2B_C"/>
    <property type="match status" value="1"/>
</dbReference>
<evidence type="ECO:0000256" key="1">
    <source>
        <dbReference type="ARBA" id="ARBA00022737"/>
    </source>
</evidence>
<dbReference type="Gene3D" id="1.25.10.10">
    <property type="entry name" value="Leucine-rich Repeat Variant"/>
    <property type="match status" value="1"/>
</dbReference>
<gene>
    <name evidence="5" type="ORF">TREES_T100002013</name>
</gene>
<evidence type="ECO:0000256" key="2">
    <source>
        <dbReference type="SAM" id="MobiDB-lite"/>
    </source>
</evidence>
<dbReference type="GO" id="GO:0005737">
    <property type="term" value="C:cytoplasm"/>
    <property type="evidence" value="ECO:0007669"/>
    <property type="project" value="TreeGrafter"/>
</dbReference>
<dbReference type="Proteomes" id="UP000011518">
    <property type="component" value="Unassembled WGS sequence"/>
</dbReference>
<dbReference type="EMBL" id="KB321119">
    <property type="protein sequence ID" value="ELW47386.1"/>
    <property type="molecule type" value="Genomic_DNA"/>
</dbReference>
<feature type="compositionally biased region" description="Acidic residues" evidence="2">
    <location>
        <begin position="8"/>
        <end position="19"/>
    </location>
</feature>
<organism evidence="5 6">
    <name type="scientific">Tupaia chinensis</name>
    <name type="common">Chinese tree shrew</name>
    <name type="synonym">Tupaia belangeri chinensis</name>
    <dbReference type="NCBI Taxonomy" id="246437"/>
    <lineage>
        <taxon>Eukaryota</taxon>
        <taxon>Metazoa</taxon>
        <taxon>Chordata</taxon>
        <taxon>Craniata</taxon>
        <taxon>Vertebrata</taxon>
        <taxon>Euteleostomi</taxon>
        <taxon>Mammalia</taxon>
        <taxon>Eutheria</taxon>
        <taxon>Euarchontoglires</taxon>
        <taxon>Scandentia</taxon>
        <taxon>Tupaiidae</taxon>
        <taxon>Tupaia</taxon>
    </lineage>
</organism>
<evidence type="ECO:0000313" key="5">
    <source>
        <dbReference type="EMBL" id="ELW47386.1"/>
    </source>
</evidence>
<dbReference type="InterPro" id="IPR055406">
    <property type="entry name" value="HEAT_Maestro"/>
</dbReference>
<dbReference type="PANTHER" id="PTHR23120">
    <property type="entry name" value="MAESTRO-RELATED HEAT DOMAIN-CONTAINING"/>
    <property type="match status" value="1"/>
</dbReference>
<feature type="compositionally biased region" description="Acidic residues" evidence="2">
    <location>
        <begin position="62"/>
        <end position="76"/>
    </location>
</feature>
<dbReference type="InParanoid" id="L9JA28"/>
<keyword evidence="6" id="KW-1185">Reference proteome</keyword>
<feature type="domain" description="Maestro-like HEAT-repeats" evidence="3">
    <location>
        <begin position="86"/>
        <end position="166"/>
    </location>
</feature>